<comment type="caution">
    <text evidence="3">The sequence shown here is derived from an EMBL/GenBank/DDBJ whole genome shotgun (WGS) entry which is preliminary data.</text>
</comment>
<dbReference type="Pfam" id="PF25355">
    <property type="entry name" value="DUF7882"/>
    <property type="match status" value="1"/>
</dbReference>
<feature type="region of interest" description="Disordered" evidence="1">
    <location>
        <begin position="112"/>
        <end position="131"/>
    </location>
</feature>
<feature type="compositionally biased region" description="Basic and acidic residues" evidence="1">
    <location>
        <begin position="112"/>
        <end position="121"/>
    </location>
</feature>
<keyword evidence="4" id="KW-1185">Reference proteome</keyword>
<reference evidence="3" key="1">
    <citation type="journal article" date="2014" name="Int. J. Syst. Evol. Microbiol.">
        <title>Complete genome sequence of Corynebacterium casei LMG S-19264T (=DSM 44701T), isolated from a smear-ripened cheese.</title>
        <authorList>
            <consortium name="US DOE Joint Genome Institute (JGI-PGF)"/>
            <person name="Walter F."/>
            <person name="Albersmeier A."/>
            <person name="Kalinowski J."/>
            <person name="Ruckert C."/>
        </authorList>
    </citation>
    <scope>NUCLEOTIDE SEQUENCE</scope>
    <source>
        <strain evidence="3">CGMCC 1.12813</strain>
    </source>
</reference>
<dbReference type="EMBL" id="BMGB01000001">
    <property type="protein sequence ID" value="GGA90585.1"/>
    <property type="molecule type" value="Genomic_DNA"/>
</dbReference>
<dbReference type="Proteomes" id="UP000606922">
    <property type="component" value="Unassembled WGS sequence"/>
</dbReference>
<accession>A0A916S9X6</accession>
<reference evidence="3" key="2">
    <citation type="submission" date="2020-09" db="EMBL/GenBank/DDBJ databases">
        <authorList>
            <person name="Sun Q."/>
            <person name="Zhou Y."/>
        </authorList>
    </citation>
    <scope>NUCLEOTIDE SEQUENCE</scope>
    <source>
        <strain evidence="3">CGMCC 1.12813</strain>
    </source>
</reference>
<protein>
    <recommendedName>
        <fullName evidence="2">DUF7882 domain-containing protein</fullName>
    </recommendedName>
</protein>
<evidence type="ECO:0000313" key="3">
    <source>
        <dbReference type="EMBL" id="GGA90585.1"/>
    </source>
</evidence>
<name>A0A916S9X6_9MICO</name>
<organism evidence="3 4">
    <name type="scientific">Conyzicola nivalis</name>
    <dbReference type="NCBI Taxonomy" id="1477021"/>
    <lineage>
        <taxon>Bacteria</taxon>
        <taxon>Bacillati</taxon>
        <taxon>Actinomycetota</taxon>
        <taxon>Actinomycetes</taxon>
        <taxon>Micrococcales</taxon>
        <taxon>Microbacteriaceae</taxon>
        <taxon>Conyzicola</taxon>
    </lineage>
</organism>
<sequence>MSIVFEPVRGRPNSGGRLTVGTLYYGDARYPIRIEDRALAHLKIVILTKLRRNESFALSWEKKPADGSGRGTVWIHPALSFHFEFSGSKEPEINMAWLEKMSESANRTLGLRIDDEPREGEADPAAARAGV</sequence>
<dbReference type="AlphaFoldDB" id="A0A916S9X6"/>
<gene>
    <name evidence="3" type="ORF">GCM10010979_01590</name>
</gene>
<proteinExistence type="predicted"/>
<feature type="domain" description="DUF7882" evidence="2">
    <location>
        <begin position="21"/>
        <end position="115"/>
    </location>
</feature>
<evidence type="ECO:0000256" key="1">
    <source>
        <dbReference type="SAM" id="MobiDB-lite"/>
    </source>
</evidence>
<dbReference type="InterPro" id="IPR057204">
    <property type="entry name" value="DUF7882"/>
</dbReference>
<evidence type="ECO:0000313" key="4">
    <source>
        <dbReference type="Proteomes" id="UP000606922"/>
    </source>
</evidence>
<evidence type="ECO:0000259" key="2">
    <source>
        <dbReference type="Pfam" id="PF25355"/>
    </source>
</evidence>